<feature type="region of interest" description="Disordered" evidence="1">
    <location>
        <begin position="409"/>
        <end position="501"/>
    </location>
</feature>
<feature type="compositionally biased region" description="Basic and acidic residues" evidence="1">
    <location>
        <begin position="484"/>
        <end position="501"/>
    </location>
</feature>
<evidence type="ECO:0000313" key="3">
    <source>
        <dbReference type="Proteomes" id="UP000183365"/>
    </source>
</evidence>
<feature type="compositionally biased region" description="Basic and acidic residues" evidence="1">
    <location>
        <begin position="425"/>
        <end position="434"/>
    </location>
</feature>
<proteinExistence type="predicted"/>
<feature type="compositionally biased region" description="Basic residues" evidence="1">
    <location>
        <begin position="437"/>
        <end position="449"/>
    </location>
</feature>
<evidence type="ECO:0000256" key="1">
    <source>
        <dbReference type="SAM" id="MobiDB-lite"/>
    </source>
</evidence>
<dbReference type="Proteomes" id="UP000183365">
    <property type="component" value="Unassembled WGS sequence"/>
</dbReference>
<keyword evidence="3" id="KW-1185">Reference proteome</keyword>
<feature type="compositionally biased region" description="Basic and acidic residues" evidence="1">
    <location>
        <begin position="460"/>
        <end position="471"/>
    </location>
</feature>
<protein>
    <submittedName>
        <fullName evidence="2">Uncharacterized protein</fullName>
    </submittedName>
</protein>
<accession>A0A1L0B543</accession>
<evidence type="ECO:0000313" key="2">
    <source>
        <dbReference type="EMBL" id="SGZ40948.1"/>
    </source>
</evidence>
<reference evidence="3" key="1">
    <citation type="submission" date="2016-11" db="EMBL/GenBank/DDBJ databases">
        <authorList>
            <person name="Guldener U."/>
        </authorList>
    </citation>
    <scope>NUCLEOTIDE SEQUENCE [LARGE SCALE GENOMIC DNA]</scope>
</reference>
<gene>
    <name evidence="2" type="ORF">HGUI_03148</name>
</gene>
<dbReference type="AlphaFoldDB" id="A0A1L0B543"/>
<name>A0A1L0B543_9ASCO</name>
<dbReference type="EMBL" id="FQNF01000071">
    <property type="protein sequence ID" value="SGZ40948.1"/>
    <property type="molecule type" value="Genomic_DNA"/>
</dbReference>
<dbReference type="VEuPathDB" id="FungiDB:HGUI_03148"/>
<organism evidence="2 3">
    <name type="scientific">Hanseniaspora guilliermondii</name>
    <dbReference type="NCBI Taxonomy" id="56406"/>
    <lineage>
        <taxon>Eukaryota</taxon>
        <taxon>Fungi</taxon>
        <taxon>Dikarya</taxon>
        <taxon>Ascomycota</taxon>
        <taxon>Saccharomycotina</taxon>
        <taxon>Saccharomycetes</taxon>
        <taxon>Saccharomycodales</taxon>
        <taxon>Saccharomycodaceae</taxon>
        <taxon>Hanseniaspora</taxon>
    </lineage>
</organism>
<dbReference type="OrthoDB" id="3972042at2759"/>
<sequence>MFQSDSSTKRFFNKLRRPFQKSNDYYYFDQQEFGPLIPGEIKPAEFIPLYHANNVSNRKLSIIPFLQNAGLDINKLNHEVIEALSKINIDDDISVPNQQNAKYSQLKVEQDNKLCHDEERYPVSESLYGESGPFLEYKNNQVNFPSSNPAFKDDSQSKLKNVDIYGDFSHFSSDLTWNERKRQLKFKDLPKNDIVSEAILKNIDELIKTNNKQYKQLSNLVSNFEKYLSSKNKVYLNPESEEILENFIKIFNVRGYSKMTENEMLSYLQNFIFGIYIREGTLKKCHSNVLSAKINGEFASKNNDVDVNFYYEEFQKIQNNFVEDSKNYSDYISEEGSLFLMNMVASIQSYSFKEETCHQELYCDRFDHLYKQYPQEMLEKLYEYSLRYQVCSWNFFDKYLNQENKKKKSEFSADLKNNETSSLKQRADKSEVVKSQKSNKKERKIKQPHIRQYLSLDNETDQKKQFNHCDIDNLSPNNPNSSHLKAESNKQQEIDDKNSSKLDNRIIGPFFKAENLESGTAVDQSNKENLTSFTIEDKLASRSRLYSSKAASAKAVLPQMENIPGLYAQ</sequence>